<sequence>MKEKNLDNEEQDILESFEAGEWVPVKDQKEQAARHRRYAQNTLRKDRRVNIRISAKDLDEIQARAVEDGIPYQTLMASILHRYVTGRLVDAKRQPHRYNDDSDQ</sequence>
<organism evidence="1 2">
    <name type="scientific">Geoalkalibacter halelectricus</name>
    <dbReference type="NCBI Taxonomy" id="2847045"/>
    <lineage>
        <taxon>Bacteria</taxon>
        <taxon>Pseudomonadati</taxon>
        <taxon>Thermodesulfobacteriota</taxon>
        <taxon>Desulfuromonadia</taxon>
        <taxon>Desulfuromonadales</taxon>
        <taxon>Geoalkalibacteraceae</taxon>
        <taxon>Geoalkalibacter</taxon>
    </lineage>
</organism>
<evidence type="ECO:0000313" key="2">
    <source>
        <dbReference type="Proteomes" id="UP001060414"/>
    </source>
</evidence>
<dbReference type="EMBL" id="CP092109">
    <property type="protein sequence ID" value="UWZ79336.1"/>
    <property type="molecule type" value="Genomic_DNA"/>
</dbReference>
<proteinExistence type="predicted"/>
<accession>A0ABY5ZJN4</accession>
<evidence type="ECO:0008006" key="3">
    <source>
        <dbReference type="Google" id="ProtNLM"/>
    </source>
</evidence>
<evidence type="ECO:0000313" key="1">
    <source>
        <dbReference type="EMBL" id="UWZ79336.1"/>
    </source>
</evidence>
<dbReference type="Proteomes" id="UP001060414">
    <property type="component" value="Chromosome"/>
</dbReference>
<name>A0ABY5ZJN4_9BACT</name>
<protein>
    <recommendedName>
        <fullName evidence="3">Antitoxin</fullName>
    </recommendedName>
</protein>
<dbReference type="RefSeq" id="WP_260747692.1">
    <property type="nucleotide sequence ID" value="NZ_CP092109.1"/>
</dbReference>
<reference evidence="1" key="1">
    <citation type="journal article" date="2022" name="Environ. Microbiol.">
        <title>Geoalkalibacter halelectricus SAP #1 sp. nov. possessing extracellular electron transfer and mineral#reducing capabilities from a haloalkaline environment.</title>
        <authorList>
            <person name="Yadav S."/>
            <person name="Singh R."/>
            <person name="Sundharam S.S."/>
            <person name="Chaudhary S."/>
            <person name="Krishnamurthi S."/>
            <person name="Patil S.A."/>
        </authorList>
    </citation>
    <scope>NUCLEOTIDE SEQUENCE</scope>
    <source>
        <strain evidence="1">SAP-1</strain>
    </source>
</reference>
<gene>
    <name evidence="1" type="ORF">L9S41_16885</name>
</gene>
<keyword evidence="2" id="KW-1185">Reference proteome</keyword>